<comment type="caution">
    <text evidence="2">The sequence shown here is derived from an EMBL/GenBank/DDBJ whole genome shotgun (WGS) entry which is preliminary data.</text>
</comment>
<dbReference type="Proteomes" id="UP001595998">
    <property type="component" value="Unassembled WGS sequence"/>
</dbReference>
<name>A0ABV8XSF2_9DEIO</name>
<organism evidence="2 3">
    <name type="scientific">Deinococcus navajonensis</name>
    <dbReference type="NCBI Taxonomy" id="309884"/>
    <lineage>
        <taxon>Bacteria</taxon>
        <taxon>Thermotogati</taxon>
        <taxon>Deinococcota</taxon>
        <taxon>Deinococci</taxon>
        <taxon>Deinococcales</taxon>
        <taxon>Deinococcaceae</taxon>
        <taxon>Deinococcus</taxon>
    </lineage>
</organism>
<feature type="region of interest" description="Disordered" evidence="1">
    <location>
        <begin position="1"/>
        <end position="32"/>
    </location>
</feature>
<sequence>MSAVTRANPDDSRREREDLGREAAGPARAAPHPSWKFQDRFELWIDWMARDSAGQWHPHQSVLQRTCRTREETLLHAERLIQRGDFPMQGRSTAPVTLIRNRREALLAAFREAEGDGVTLIREVLFPVGEYALSLKVTRERVADEVRTGFAQPGNPLRSLAGQPVKLTVLIEHPYDVLSRAEGILEMGELGARVGAEVLSFQGSAAVTGVPYRQATVAVSRGLLKKPMLYRFELVQPAPGSANPTLLGSGGGGR</sequence>
<feature type="compositionally biased region" description="Low complexity" evidence="1">
    <location>
        <begin position="22"/>
        <end position="31"/>
    </location>
</feature>
<keyword evidence="3" id="KW-1185">Reference proteome</keyword>
<accession>A0ABV8XSF2</accession>
<gene>
    <name evidence="2" type="ORF">ACFOZ9_15425</name>
</gene>
<evidence type="ECO:0000313" key="2">
    <source>
        <dbReference type="EMBL" id="MFC4427608.1"/>
    </source>
</evidence>
<evidence type="ECO:0000313" key="3">
    <source>
        <dbReference type="Proteomes" id="UP001595998"/>
    </source>
</evidence>
<protein>
    <submittedName>
        <fullName evidence="2">Uncharacterized protein</fullName>
    </submittedName>
</protein>
<dbReference type="EMBL" id="JBHSEH010000023">
    <property type="protein sequence ID" value="MFC4427608.1"/>
    <property type="molecule type" value="Genomic_DNA"/>
</dbReference>
<evidence type="ECO:0000256" key="1">
    <source>
        <dbReference type="SAM" id="MobiDB-lite"/>
    </source>
</evidence>
<proteinExistence type="predicted"/>
<feature type="compositionally biased region" description="Basic and acidic residues" evidence="1">
    <location>
        <begin position="8"/>
        <end position="21"/>
    </location>
</feature>
<reference evidence="3" key="1">
    <citation type="journal article" date="2019" name="Int. J. Syst. Evol. Microbiol.">
        <title>The Global Catalogue of Microorganisms (GCM) 10K type strain sequencing project: providing services to taxonomists for standard genome sequencing and annotation.</title>
        <authorList>
            <consortium name="The Broad Institute Genomics Platform"/>
            <consortium name="The Broad Institute Genome Sequencing Center for Infectious Disease"/>
            <person name="Wu L."/>
            <person name="Ma J."/>
        </authorList>
    </citation>
    <scope>NUCLEOTIDE SEQUENCE [LARGE SCALE GENOMIC DNA]</scope>
    <source>
        <strain evidence="3">CCUG 56029</strain>
    </source>
</reference>
<dbReference type="RefSeq" id="WP_380041266.1">
    <property type="nucleotide sequence ID" value="NZ_JBHSEH010000023.1"/>
</dbReference>